<dbReference type="PROSITE" id="PS51459">
    <property type="entry name" value="FIDO"/>
    <property type="match status" value="1"/>
</dbReference>
<dbReference type="InterPro" id="IPR003812">
    <property type="entry name" value="Fido"/>
</dbReference>
<dbReference type="PANTHER" id="PTHR13504">
    <property type="entry name" value="FIDO DOMAIN-CONTAINING PROTEIN DDB_G0283145"/>
    <property type="match status" value="1"/>
</dbReference>
<dbReference type="Gene3D" id="1.10.3290.10">
    <property type="entry name" value="Fido-like domain"/>
    <property type="match status" value="1"/>
</dbReference>
<evidence type="ECO:0000256" key="1">
    <source>
        <dbReference type="SAM" id="MobiDB-lite"/>
    </source>
</evidence>
<evidence type="ECO:0000259" key="2">
    <source>
        <dbReference type="PROSITE" id="PS51459"/>
    </source>
</evidence>
<dbReference type="Pfam" id="PF02661">
    <property type="entry name" value="Fic"/>
    <property type="match status" value="1"/>
</dbReference>
<feature type="domain" description="Fido" evidence="2">
    <location>
        <begin position="60"/>
        <end position="199"/>
    </location>
</feature>
<dbReference type="EMBL" id="AP024238">
    <property type="protein sequence ID" value="BCO25509.1"/>
    <property type="molecule type" value="Genomic_DNA"/>
</dbReference>
<gene>
    <name evidence="3" type="ORF">MIZ03_0370</name>
</gene>
<name>A0ABM7MH33_9BURK</name>
<dbReference type="InterPro" id="IPR013436">
    <property type="entry name" value="Mobile_mystery_prot_B"/>
</dbReference>
<feature type="compositionally biased region" description="Acidic residues" evidence="1">
    <location>
        <begin position="1"/>
        <end position="10"/>
    </location>
</feature>
<dbReference type="NCBIfam" id="TIGR02613">
    <property type="entry name" value="mob_myst_B"/>
    <property type="match status" value="1"/>
</dbReference>
<accession>A0ABM7MH33</accession>
<dbReference type="PANTHER" id="PTHR13504:SF39">
    <property type="entry name" value="CELL FILAMENTATION PROTEIN"/>
    <property type="match status" value="1"/>
</dbReference>
<protein>
    <recommendedName>
        <fullName evidence="2">Fido domain-containing protein</fullName>
    </recommendedName>
</protein>
<reference evidence="3 4" key="1">
    <citation type="journal article" date="2021" name="Microbiol. Spectr.">
        <title>A Single Bacterium Capable of Oxidation and Reduction of Iron at Circumneutral pH.</title>
        <authorList>
            <person name="Kato S."/>
            <person name="Ohkuma M."/>
        </authorList>
    </citation>
    <scope>NUCLEOTIDE SEQUENCE [LARGE SCALE GENOMIC DNA]</scope>
    <source>
        <strain evidence="3 4">MIZ03</strain>
    </source>
</reference>
<organism evidence="3 4">
    <name type="scientific">Rhodoferax lithotrophicus</name>
    <dbReference type="NCBI Taxonomy" id="2798804"/>
    <lineage>
        <taxon>Bacteria</taxon>
        <taxon>Pseudomonadati</taxon>
        <taxon>Pseudomonadota</taxon>
        <taxon>Betaproteobacteria</taxon>
        <taxon>Burkholderiales</taxon>
        <taxon>Comamonadaceae</taxon>
        <taxon>Rhodoferax</taxon>
    </lineage>
</organism>
<feature type="region of interest" description="Disordered" evidence="1">
    <location>
        <begin position="1"/>
        <end position="24"/>
    </location>
</feature>
<dbReference type="InterPro" id="IPR040198">
    <property type="entry name" value="Fido_containing"/>
</dbReference>
<keyword evidence="4" id="KW-1185">Reference proteome</keyword>
<sequence length="199" mass="22731">MALILDDFDAQEGQTPPDPDEKAGLLPRHIETKGALNDWEQENILQATKWLRRAKLPEVLSESFCRDLHRRMFNKTWKWAGKFRTSDKNIGCDWTLVAVKLNQLLGNARYWVDNKTFNPDELAARFHHALVWIHPFPNGNGRHARMMTDALLKQLGRPAFSWGSGANLIAANEVRAHYLAALRAADKNDFTALLVFVRS</sequence>
<dbReference type="SUPFAM" id="SSF140931">
    <property type="entry name" value="Fic-like"/>
    <property type="match status" value="1"/>
</dbReference>
<dbReference type="RefSeq" id="WP_223907282.1">
    <property type="nucleotide sequence ID" value="NZ_AP024238.1"/>
</dbReference>
<evidence type="ECO:0000313" key="3">
    <source>
        <dbReference type="EMBL" id="BCO25509.1"/>
    </source>
</evidence>
<proteinExistence type="predicted"/>
<dbReference type="Proteomes" id="UP000824366">
    <property type="component" value="Chromosome"/>
</dbReference>
<evidence type="ECO:0000313" key="4">
    <source>
        <dbReference type="Proteomes" id="UP000824366"/>
    </source>
</evidence>
<dbReference type="InterPro" id="IPR036597">
    <property type="entry name" value="Fido-like_dom_sf"/>
</dbReference>